<name>A0A9W9WDM4_9EURO</name>
<reference evidence="7" key="1">
    <citation type="submission" date="2022-12" db="EMBL/GenBank/DDBJ databases">
        <authorList>
            <person name="Petersen C."/>
        </authorList>
    </citation>
    <scope>NUCLEOTIDE SEQUENCE</scope>
    <source>
        <strain evidence="7">IBT 17660</strain>
    </source>
</reference>
<evidence type="ECO:0000256" key="4">
    <source>
        <dbReference type="ARBA" id="ARBA00023136"/>
    </source>
</evidence>
<accession>A0A9W9WDM4</accession>
<evidence type="ECO:0000256" key="2">
    <source>
        <dbReference type="ARBA" id="ARBA00022692"/>
    </source>
</evidence>
<feature type="transmembrane region" description="Helical" evidence="6">
    <location>
        <begin position="187"/>
        <end position="209"/>
    </location>
</feature>
<dbReference type="SUPFAM" id="SSF81321">
    <property type="entry name" value="Family A G protein-coupled receptor-like"/>
    <property type="match status" value="1"/>
</dbReference>
<gene>
    <name evidence="7" type="ORF">N7530_011533</name>
</gene>
<evidence type="ECO:0000256" key="6">
    <source>
        <dbReference type="SAM" id="Phobius"/>
    </source>
</evidence>
<organism evidence="7 8">
    <name type="scientific">Penicillium desertorum</name>
    <dbReference type="NCBI Taxonomy" id="1303715"/>
    <lineage>
        <taxon>Eukaryota</taxon>
        <taxon>Fungi</taxon>
        <taxon>Dikarya</taxon>
        <taxon>Ascomycota</taxon>
        <taxon>Pezizomycotina</taxon>
        <taxon>Eurotiomycetes</taxon>
        <taxon>Eurotiomycetidae</taxon>
        <taxon>Eurotiales</taxon>
        <taxon>Aspergillaceae</taxon>
        <taxon>Penicillium</taxon>
    </lineage>
</organism>
<dbReference type="Proteomes" id="UP001147760">
    <property type="component" value="Unassembled WGS sequence"/>
</dbReference>
<feature type="transmembrane region" description="Helical" evidence="6">
    <location>
        <begin position="332"/>
        <end position="355"/>
    </location>
</feature>
<feature type="region of interest" description="Disordered" evidence="5">
    <location>
        <begin position="251"/>
        <end position="284"/>
    </location>
</feature>
<comment type="caution">
    <text evidence="7">The sequence shown here is derived from an EMBL/GenBank/DDBJ whole genome shotgun (WGS) entry which is preliminary data.</text>
</comment>
<dbReference type="PANTHER" id="PTHR23112">
    <property type="entry name" value="G PROTEIN-COUPLED RECEPTOR 157-RELATED"/>
    <property type="match status" value="1"/>
</dbReference>
<dbReference type="OrthoDB" id="18453at2759"/>
<dbReference type="AlphaFoldDB" id="A0A9W9WDM4"/>
<evidence type="ECO:0000256" key="5">
    <source>
        <dbReference type="SAM" id="MobiDB-lite"/>
    </source>
</evidence>
<comment type="subcellular location">
    <subcellularLocation>
        <location evidence="1">Membrane</location>
        <topology evidence="1">Multi-pass membrane protein</topology>
    </subcellularLocation>
</comment>
<feature type="compositionally biased region" description="Polar residues" evidence="5">
    <location>
        <begin position="251"/>
        <end position="271"/>
    </location>
</feature>
<keyword evidence="4 6" id="KW-0472">Membrane</keyword>
<reference evidence="7" key="2">
    <citation type="journal article" date="2023" name="IMA Fungus">
        <title>Comparative genomic study of the Penicillium genus elucidates a diverse pangenome and 15 lateral gene transfer events.</title>
        <authorList>
            <person name="Petersen C."/>
            <person name="Sorensen T."/>
            <person name="Nielsen M.R."/>
            <person name="Sondergaard T.E."/>
            <person name="Sorensen J.L."/>
            <person name="Fitzpatrick D.A."/>
            <person name="Frisvad J.C."/>
            <person name="Nielsen K.L."/>
        </authorList>
    </citation>
    <scope>NUCLEOTIDE SEQUENCE</scope>
    <source>
        <strain evidence="7">IBT 17660</strain>
    </source>
</reference>
<dbReference type="Gene3D" id="1.20.1070.10">
    <property type="entry name" value="Rhodopsin 7-helix transmembrane proteins"/>
    <property type="match status" value="1"/>
</dbReference>
<evidence type="ECO:0000313" key="8">
    <source>
        <dbReference type="Proteomes" id="UP001147760"/>
    </source>
</evidence>
<keyword evidence="2 6" id="KW-0812">Transmembrane</keyword>
<dbReference type="GO" id="GO:0007189">
    <property type="term" value="P:adenylate cyclase-activating G protein-coupled receptor signaling pathway"/>
    <property type="evidence" value="ECO:0007669"/>
    <property type="project" value="TreeGrafter"/>
</dbReference>
<evidence type="ECO:0000256" key="3">
    <source>
        <dbReference type="ARBA" id="ARBA00022989"/>
    </source>
</evidence>
<feature type="transmembrane region" description="Helical" evidence="6">
    <location>
        <begin position="141"/>
        <end position="159"/>
    </location>
</feature>
<proteinExistence type="predicted"/>
<keyword evidence="3 6" id="KW-1133">Transmembrane helix</keyword>
<evidence type="ECO:0000313" key="7">
    <source>
        <dbReference type="EMBL" id="KAJ5456259.1"/>
    </source>
</evidence>
<keyword evidence="8" id="KW-1185">Reference proteome</keyword>
<dbReference type="GO" id="GO:0004930">
    <property type="term" value="F:G protein-coupled receptor activity"/>
    <property type="evidence" value="ECO:0007669"/>
    <property type="project" value="TreeGrafter"/>
</dbReference>
<feature type="transmembrane region" description="Helical" evidence="6">
    <location>
        <begin position="295"/>
        <end position="312"/>
    </location>
</feature>
<protein>
    <submittedName>
        <fullName evidence="7">Uncharacterized protein</fullName>
    </submittedName>
</protein>
<evidence type="ECO:0000256" key="1">
    <source>
        <dbReference type="ARBA" id="ARBA00004141"/>
    </source>
</evidence>
<dbReference type="PANTHER" id="PTHR23112:SF0">
    <property type="entry name" value="TRANSMEMBRANE PROTEIN 116"/>
    <property type="match status" value="1"/>
</dbReference>
<sequence>MSHSPEELKEIAIAGRVSSVLSILGSFTIIGAFSLSRHFRSPIHRIIFFNSFYNLFDSVATMISTSGPAAGDTSSLCQFQGFALQMYVIDREICPGNVVRKEKNRFPVADVLWTFAMALDTYLVVFHHFDTQSLRKLELKYIGVISTLSFIPAFVFLFVCGREKGPIYGDETIWCSIARSWMLLRIIFYYAPVWLIIVIVLILYCLIGIEITRVRDEFKLSDDDHVALASGNSASSVTTVEANSWRKPFTPESTITSDTTDQNTELDTIQRPSPPRKAPTTYQTPQQRRVSLRQYVIMPSLFFLAMLATWIAPTINRISEFVHRKHGTHSLLLAVSTLGSLRGFWNGVIFITIGMKGWKRRASEKRMALRQVRNGRG</sequence>
<feature type="transmembrane region" description="Helical" evidence="6">
    <location>
        <begin position="12"/>
        <end position="35"/>
    </location>
</feature>
<dbReference type="EMBL" id="JAPWDO010000009">
    <property type="protein sequence ID" value="KAJ5456259.1"/>
    <property type="molecule type" value="Genomic_DNA"/>
</dbReference>
<dbReference type="GO" id="GO:0005886">
    <property type="term" value="C:plasma membrane"/>
    <property type="evidence" value="ECO:0007669"/>
    <property type="project" value="TreeGrafter"/>
</dbReference>